<dbReference type="InterPro" id="IPR011992">
    <property type="entry name" value="EF-hand-dom_pair"/>
</dbReference>
<evidence type="ECO:0000259" key="2">
    <source>
        <dbReference type="PROSITE" id="PS50222"/>
    </source>
</evidence>
<dbReference type="EMBL" id="JBHUEY010000001">
    <property type="protein sequence ID" value="MFD1782483.1"/>
    <property type="molecule type" value="Genomic_DNA"/>
</dbReference>
<dbReference type="PROSITE" id="PS00018">
    <property type="entry name" value="EF_HAND_1"/>
    <property type="match status" value="1"/>
</dbReference>
<gene>
    <name evidence="3" type="ORF">ACFSC0_03675</name>
</gene>
<proteinExistence type="predicted"/>
<dbReference type="Proteomes" id="UP001597237">
    <property type="component" value="Unassembled WGS sequence"/>
</dbReference>
<dbReference type="Pfam" id="PF13202">
    <property type="entry name" value="EF-hand_5"/>
    <property type="match status" value="2"/>
</dbReference>
<evidence type="ECO:0000313" key="4">
    <source>
        <dbReference type="Proteomes" id="UP001597237"/>
    </source>
</evidence>
<feature type="signal peptide" evidence="1">
    <location>
        <begin position="1"/>
        <end position="19"/>
    </location>
</feature>
<keyword evidence="1" id="KW-0732">Signal</keyword>
<organism evidence="3 4">
    <name type="scientific">Phenylobacterium terrae</name>
    <dbReference type="NCBI Taxonomy" id="2665495"/>
    <lineage>
        <taxon>Bacteria</taxon>
        <taxon>Pseudomonadati</taxon>
        <taxon>Pseudomonadota</taxon>
        <taxon>Alphaproteobacteria</taxon>
        <taxon>Caulobacterales</taxon>
        <taxon>Caulobacteraceae</taxon>
        <taxon>Phenylobacterium</taxon>
    </lineage>
</organism>
<sequence length="83" mass="8689">MRIVIVAAALAAFATAASAQGFDPAAIFKQFDANNDGGISKEEWTAAGRPAERFDAVDTDKDGKVSQAELTAAIQKMMQQGGQ</sequence>
<accession>A0ABW4MYB4</accession>
<dbReference type="PROSITE" id="PS50222">
    <property type="entry name" value="EF_HAND_2"/>
    <property type="match status" value="1"/>
</dbReference>
<reference evidence="4" key="1">
    <citation type="journal article" date="2019" name="Int. J. Syst. Evol. Microbiol.">
        <title>The Global Catalogue of Microorganisms (GCM) 10K type strain sequencing project: providing services to taxonomists for standard genome sequencing and annotation.</title>
        <authorList>
            <consortium name="The Broad Institute Genomics Platform"/>
            <consortium name="The Broad Institute Genome Sequencing Center for Infectious Disease"/>
            <person name="Wu L."/>
            <person name="Ma J."/>
        </authorList>
    </citation>
    <scope>NUCLEOTIDE SEQUENCE [LARGE SCALE GENOMIC DNA]</scope>
    <source>
        <strain evidence="4">DFY28</strain>
    </source>
</reference>
<dbReference type="InterPro" id="IPR002048">
    <property type="entry name" value="EF_hand_dom"/>
</dbReference>
<dbReference type="SMART" id="SM00054">
    <property type="entry name" value="EFh"/>
    <property type="match status" value="2"/>
</dbReference>
<dbReference type="Gene3D" id="1.10.238.10">
    <property type="entry name" value="EF-hand"/>
    <property type="match status" value="2"/>
</dbReference>
<name>A0ABW4MYB4_9CAUL</name>
<dbReference type="SUPFAM" id="SSF47473">
    <property type="entry name" value="EF-hand"/>
    <property type="match status" value="1"/>
</dbReference>
<evidence type="ECO:0000256" key="1">
    <source>
        <dbReference type="SAM" id="SignalP"/>
    </source>
</evidence>
<comment type="caution">
    <text evidence="3">The sequence shown here is derived from an EMBL/GenBank/DDBJ whole genome shotgun (WGS) entry which is preliminary data.</text>
</comment>
<dbReference type="RefSeq" id="WP_377280463.1">
    <property type="nucleotide sequence ID" value="NZ_JBHRSI010000001.1"/>
</dbReference>
<keyword evidence="4" id="KW-1185">Reference proteome</keyword>
<dbReference type="InterPro" id="IPR018247">
    <property type="entry name" value="EF_Hand_1_Ca_BS"/>
</dbReference>
<feature type="chain" id="PRO_5046636744" evidence="1">
    <location>
        <begin position="20"/>
        <end position="83"/>
    </location>
</feature>
<feature type="domain" description="EF-hand" evidence="2">
    <location>
        <begin position="45"/>
        <end position="80"/>
    </location>
</feature>
<evidence type="ECO:0000313" key="3">
    <source>
        <dbReference type="EMBL" id="MFD1782483.1"/>
    </source>
</evidence>
<protein>
    <submittedName>
        <fullName evidence="3">EF-hand domain-containing protein</fullName>
    </submittedName>
</protein>